<dbReference type="AlphaFoldDB" id="A0A6J4PQS9"/>
<reference evidence="1" key="1">
    <citation type="submission" date="2020-02" db="EMBL/GenBank/DDBJ databases">
        <authorList>
            <person name="Meier V. D."/>
        </authorList>
    </citation>
    <scope>NUCLEOTIDE SEQUENCE</scope>
    <source>
        <strain evidence="1">AVDCRST_MAG78</strain>
    </source>
</reference>
<accession>A0A6J4PQS9</accession>
<gene>
    <name evidence="1" type="ORF">AVDCRST_MAG78-1162</name>
</gene>
<dbReference type="InterPro" id="IPR024992">
    <property type="entry name" value="DUF3891"/>
</dbReference>
<proteinExistence type="predicted"/>
<sequence>MIVRDKLDSFLLVKQHDHALASGEFARHWAREPWPLEPTLYAIAQHDVAWQGPDAAVRWNEEAGRPYSFMDYPSEPKVAAYTAGLDLLEAEDPYAACLCSMHYETLVHTSKSEAERRFGEAELSRQRRLRAAMSGEELESLEYNLRFLKLCDGLSLFVCLNEPGENESPPPYPEGFVLDGQKFEPVWENRGSLSLRPNPFSEPFDLVIPYLLVGKDGREMESNTLCLRVTS</sequence>
<dbReference type="Pfam" id="PF13030">
    <property type="entry name" value="DUF3891"/>
    <property type="match status" value="1"/>
</dbReference>
<organism evidence="1">
    <name type="scientific">uncultured Rubrobacteraceae bacterium</name>
    <dbReference type="NCBI Taxonomy" id="349277"/>
    <lineage>
        <taxon>Bacteria</taxon>
        <taxon>Bacillati</taxon>
        <taxon>Actinomycetota</taxon>
        <taxon>Rubrobacteria</taxon>
        <taxon>Rubrobacterales</taxon>
        <taxon>Rubrobacteraceae</taxon>
        <taxon>environmental samples</taxon>
    </lineage>
</organism>
<evidence type="ECO:0000313" key="1">
    <source>
        <dbReference type="EMBL" id="CAA9422890.1"/>
    </source>
</evidence>
<protein>
    <recommendedName>
        <fullName evidence="2">DUF3891 family protein</fullName>
    </recommendedName>
</protein>
<evidence type="ECO:0008006" key="2">
    <source>
        <dbReference type="Google" id="ProtNLM"/>
    </source>
</evidence>
<name>A0A6J4PQS9_9ACTN</name>
<dbReference type="EMBL" id="CADCVB010000085">
    <property type="protein sequence ID" value="CAA9422890.1"/>
    <property type="molecule type" value="Genomic_DNA"/>
</dbReference>